<evidence type="ECO:0000259" key="2">
    <source>
        <dbReference type="Pfam" id="PF00849"/>
    </source>
</evidence>
<dbReference type="InterPro" id="IPR006224">
    <property type="entry name" value="PsdUridine_synth_RluA-like_CS"/>
</dbReference>
<dbReference type="Gene3D" id="3.30.2350.10">
    <property type="entry name" value="Pseudouridine synthase"/>
    <property type="match status" value="1"/>
</dbReference>
<dbReference type="GO" id="GO:0009982">
    <property type="term" value="F:pseudouridine synthase activity"/>
    <property type="evidence" value="ECO:0007669"/>
    <property type="project" value="InterPro"/>
</dbReference>
<protein>
    <submittedName>
        <fullName evidence="3">RluA family pseudouridine synthase</fullName>
    </submittedName>
</protein>
<reference evidence="3 4" key="1">
    <citation type="submission" date="2020-10" db="EMBL/GenBank/DDBJ databases">
        <title>Connecting structure to function with the recovery of over 1000 high-quality activated sludge metagenome-assembled genomes encoding full-length rRNA genes using long-read sequencing.</title>
        <authorList>
            <person name="Singleton C.M."/>
            <person name="Petriglieri F."/>
            <person name="Kristensen J.M."/>
            <person name="Kirkegaard R.H."/>
            <person name="Michaelsen T.Y."/>
            <person name="Andersen M.H."/>
            <person name="Karst S.M."/>
            <person name="Dueholm M.S."/>
            <person name="Nielsen P.H."/>
            <person name="Albertsen M."/>
        </authorList>
    </citation>
    <scope>NUCLEOTIDE SEQUENCE [LARGE SCALE GENOMIC DNA]</scope>
    <source>
        <strain evidence="3">Ribe_18-Q3-R11-54_MAXAC.273</strain>
    </source>
</reference>
<dbReference type="GO" id="GO:0003723">
    <property type="term" value="F:RNA binding"/>
    <property type="evidence" value="ECO:0007669"/>
    <property type="project" value="InterPro"/>
</dbReference>
<dbReference type="Pfam" id="PF00849">
    <property type="entry name" value="PseudoU_synth_2"/>
    <property type="match status" value="1"/>
</dbReference>
<dbReference type="InterPro" id="IPR050188">
    <property type="entry name" value="RluA_PseudoU_synthase"/>
</dbReference>
<dbReference type="InterPro" id="IPR020103">
    <property type="entry name" value="PsdUridine_synth_cat_dom_sf"/>
</dbReference>
<dbReference type="EMBL" id="JADKGY010000001">
    <property type="protein sequence ID" value="MBK9981194.1"/>
    <property type="molecule type" value="Genomic_DNA"/>
</dbReference>
<name>A0A9D7SS97_9BACT</name>
<proteinExistence type="inferred from homology"/>
<comment type="caution">
    <text evidence="3">The sequence shown here is derived from an EMBL/GenBank/DDBJ whole genome shotgun (WGS) entry which is preliminary data.</text>
</comment>
<evidence type="ECO:0000313" key="3">
    <source>
        <dbReference type="EMBL" id="MBK9981194.1"/>
    </source>
</evidence>
<feature type="domain" description="Pseudouridine synthase RsuA/RluA-like" evidence="2">
    <location>
        <begin position="14"/>
        <end position="157"/>
    </location>
</feature>
<evidence type="ECO:0000313" key="4">
    <source>
        <dbReference type="Proteomes" id="UP000808337"/>
    </source>
</evidence>
<evidence type="ECO:0000256" key="1">
    <source>
        <dbReference type="ARBA" id="ARBA00010876"/>
    </source>
</evidence>
<comment type="similarity">
    <text evidence="1">Belongs to the pseudouridine synthase RluA family.</text>
</comment>
<accession>A0A9D7SS97</accession>
<sequence length="247" mass="28092">MKEIAEILFQNETILAVYKPPGVLSVPDRYQDERPSVAQWLLAKYPTARPLHRIDFETSGVLLFSLLPDTFGWYSDQFENRIISKLYLAIVEGRCQQNEGLIDQPLYTQSNGKVIISQRGKPSQTQWTLLERFQNNSVLEVNPLTGRTHQIRVHLSSIGHPIVGDEVYGSPGPLFLSALKGRKRFNLSKDAEMENPLMARTALHASKISFVDFVSQEPIIIECPLPKDMNVTLLKLRQYSSIQNRTI</sequence>
<gene>
    <name evidence="3" type="ORF">IPP15_02010</name>
</gene>
<dbReference type="CDD" id="cd02869">
    <property type="entry name" value="PseudoU_synth_RluA_like"/>
    <property type="match status" value="1"/>
</dbReference>
<dbReference type="GO" id="GO:0000455">
    <property type="term" value="P:enzyme-directed rRNA pseudouridine synthesis"/>
    <property type="evidence" value="ECO:0007669"/>
    <property type="project" value="TreeGrafter"/>
</dbReference>
<dbReference type="PROSITE" id="PS01129">
    <property type="entry name" value="PSI_RLU"/>
    <property type="match status" value="1"/>
</dbReference>
<dbReference type="GO" id="GO:0140098">
    <property type="term" value="F:catalytic activity, acting on RNA"/>
    <property type="evidence" value="ECO:0007669"/>
    <property type="project" value="UniProtKB-ARBA"/>
</dbReference>
<organism evidence="3 4">
    <name type="scientific">Candidatus Opimibacter skivensis</name>
    <dbReference type="NCBI Taxonomy" id="2982028"/>
    <lineage>
        <taxon>Bacteria</taxon>
        <taxon>Pseudomonadati</taxon>
        <taxon>Bacteroidota</taxon>
        <taxon>Saprospiria</taxon>
        <taxon>Saprospirales</taxon>
        <taxon>Saprospiraceae</taxon>
        <taxon>Candidatus Opimibacter</taxon>
    </lineage>
</organism>
<dbReference type="SUPFAM" id="SSF55120">
    <property type="entry name" value="Pseudouridine synthase"/>
    <property type="match status" value="1"/>
</dbReference>
<dbReference type="InterPro" id="IPR006145">
    <property type="entry name" value="PsdUridine_synth_RsuA/RluA"/>
</dbReference>
<dbReference type="Proteomes" id="UP000808337">
    <property type="component" value="Unassembled WGS sequence"/>
</dbReference>
<dbReference type="PANTHER" id="PTHR21600">
    <property type="entry name" value="MITOCHONDRIAL RNA PSEUDOURIDINE SYNTHASE"/>
    <property type="match status" value="1"/>
</dbReference>
<dbReference type="PANTHER" id="PTHR21600:SF87">
    <property type="entry name" value="RNA PSEUDOURIDYLATE SYNTHASE DOMAIN-CONTAINING PROTEIN 1"/>
    <property type="match status" value="1"/>
</dbReference>
<dbReference type="AlphaFoldDB" id="A0A9D7SS97"/>